<feature type="transmembrane region" description="Helical" evidence="6">
    <location>
        <begin position="135"/>
        <end position="155"/>
    </location>
</feature>
<feature type="transmembrane region" description="Helical" evidence="6">
    <location>
        <begin position="302"/>
        <end position="334"/>
    </location>
</feature>
<evidence type="ECO:0000313" key="10">
    <source>
        <dbReference type="Proteomes" id="UP000660262"/>
    </source>
</evidence>
<dbReference type="AlphaFoldDB" id="A0A6U0FM69"/>
<accession>A0A6U0FM69</accession>
<dbReference type="Pfam" id="PF04515">
    <property type="entry name" value="Choline_transpo"/>
    <property type="match status" value="1"/>
</dbReference>
<keyword evidence="10" id="KW-1185">Reference proteome</keyword>
<gene>
    <name evidence="8" type="ORF">PPRO1472_LOCUS69</name>
    <name evidence="9" type="ORF">PPROV_001119100</name>
</gene>
<evidence type="ECO:0000256" key="5">
    <source>
        <dbReference type="ARBA" id="ARBA00023136"/>
    </source>
</evidence>
<keyword evidence="4 6" id="KW-1133">Transmembrane helix</keyword>
<dbReference type="OrthoDB" id="420519at2759"/>
<feature type="transmembrane region" description="Helical" evidence="6">
    <location>
        <begin position="449"/>
        <end position="474"/>
    </location>
</feature>
<feature type="transmembrane region" description="Helical" evidence="6">
    <location>
        <begin position="213"/>
        <end position="229"/>
    </location>
</feature>
<dbReference type="PANTHER" id="PTHR12385:SF98">
    <property type="entry name" value="CHOLINE TRANSPORTER-LIKE PROTEIN"/>
    <property type="match status" value="1"/>
</dbReference>
<dbReference type="EMBL" id="BNJQ01000042">
    <property type="protein sequence ID" value="GHP12463.1"/>
    <property type="molecule type" value="Genomic_DNA"/>
</dbReference>
<evidence type="ECO:0000256" key="2">
    <source>
        <dbReference type="ARBA" id="ARBA00007168"/>
    </source>
</evidence>
<feature type="transmembrane region" description="Helical" evidence="6">
    <location>
        <begin position="354"/>
        <end position="375"/>
    </location>
</feature>
<evidence type="ECO:0000256" key="3">
    <source>
        <dbReference type="ARBA" id="ARBA00022692"/>
    </source>
</evidence>
<dbReference type="InterPro" id="IPR007603">
    <property type="entry name" value="Choline_transptr-like"/>
</dbReference>
<feature type="transmembrane region" description="Helical" evidence="6">
    <location>
        <begin position="68"/>
        <end position="88"/>
    </location>
</feature>
<evidence type="ECO:0000256" key="7">
    <source>
        <dbReference type="SAM" id="MobiDB-lite"/>
    </source>
</evidence>
<keyword evidence="3 6" id="KW-0812">Transmembrane</keyword>
<reference evidence="8" key="2">
    <citation type="submission" date="2021-01" db="EMBL/GenBank/DDBJ databases">
        <authorList>
            <person name="Corre E."/>
            <person name="Pelletier E."/>
            <person name="Niang G."/>
            <person name="Scheremetjew M."/>
            <person name="Finn R."/>
            <person name="Kale V."/>
            <person name="Holt S."/>
            <person name="Cochrane G."/>
            <person name="Meng A."/>
            <person name="Brown T."/>
            <person name="Cohen L."/>
        </authorList>
    </citation>
    <scope>NUCLEOTIDE SEQUENCE</scope>
    <source>
        <strain evidence="8">RCC251</strain>
    </source>
</reference>
<organism evidence="8">
    <name type="scientific">Pycnococcus provasolii</name>
    <dbReference type="NCBI Taxonomy" id="41880"/>
    <lineage>
        <taxon>Eukaryota</taxon>
        <taxon>Viridiplantae</taxon>
        <taxon>Chlorophyta</taxon>
        <taxon>Pseudoscourfieldiophyceae</taxon>
        <taxon>Pseudoscourfieldiales</taxon>
        <taxon>Pycnococcaceae</taxon>
        <taxon>Pycnococcus</taxon>
    </lineage>
</organism>
<reference evidence="9" key="1">
    <citation type="submission" date="2020-10" db="EMBL/GenBank/DDBJ databases">
        <title>Unveiling of a novel bifunctional photoreceptor, Dualchrome1, isolated from a cosmopolitan green alga.</title>
        <authorList>
            <person name="Suzuki S."/>
            <person name="Kawachi M."/>
        </authorList>
    </citation>
    <scope>NUCLEOTIDE SEQUENCE</scope>
    <source>
        <strain evidence="9">NIES 2893</strain>
    </source>
</reference>
<feature type="region of interest" description="Disordered" evidence="7">
    <location>
        <begin position="1"/>
        <end position="23"/>
    </location>
</feature>
<evidence type="ECO:0000313" key="9">
    <source>
        <dbReference type="EMBL" id="GHP12463.1"/>
    </source>
</evidence>
<comment type="similarity">
    <text evidence="2 6">Belongs to the CTL (choline transporter-like) family.</text>
</comment>
<dbReference type="GO" id="GO:0022857">
    <property type="term" value="F:transmembrane transporter activity"/>
    <property type="evidence" value="ECO:0007669"/>
    <property type="project" value="UniProtKB-UniRule"/>
</dbReference>
<name>A0A6U0FM69_9CHLO</name>
<dbReference type="PANTHER" id="PTHR12385">
    <property type="entry name" value="CHOLINE TRANSPORTER-LIKE (SLC FAMILY 44)"/>
    <property type="match status" value="1"/>
</dbReference>
<keyword evidence="5 6" id="KW-0472">Membrane</keyword>
<sequence length="568" mass="61028">MSSYAGKTKGEDSSGPSSYGGNGPYAPLSGSSEVVGESAPLLATITMSTASSVAGFNYDANRPAQDRMWSWVFAVCFIVCVSMGIHGATNVNPRYRDAFTKDFMSDPANCPAEPSRRMLIENEPPQIDPHVFGKAAAAALVASSAASVALGLMLVKAAERNAHAMLNFAAGTQVALPAFAAVLNLIAGNVVGAVIFGLFALFMGWLMNRWRHFFDLCARLISVAATALTNNPMLVPVVLLLKLGGLLVVLPMITLMVVSLTNGHIVPNPYVDSSGTGGVCQNAEGTDVPCCMWEVKPWVNAYFALGSIFCLWTMMIVFEMRTFVTASVATQWYYQPVGSPPLGNSAITRAVGHAFGPSFGSVTYGGLILTWVQIMKDAANKMQRERNIFSILLGCIMACLLELIEFLTKFATIRCAVTGEAFCEAARNATDLLKRNLLPTVGVWYFPPMVLGLFSFILSVVCAVAAFFVARFSFEGELSLVLTESILLAFFVFFIVLVGVSFFANLLLSVVDAVFMCYASDKDRSVVTHVEIHDVFQAVPMSTMPGPVISQPDGEIGYGRPVEGERAV</sequence>
<evidence type="ECO:0000256" key="4">
    <source>
        <dbReference type="ARBA" id="ARBA00022989"/>
    </source>
</evidence>
<feature type="transmembrane region" description="Helical" evidence="6">
    <location>
        <begin position="186"/>
        <end position="206"/>
    </location>
</feature>
<dbReference type="GO" id="GO:0005886">
    <property type="term" value="C:plasma membrane"/>
    <property type="evidence" value="ECO:0007669"/>
    <property type="project" value="UniProtKB-SubCell"/>
</dbReference>
<proteinExistence type="inferred from homology"/>
<evidence type="ECO:0000256" key="6">
    <source>
        <dbReference type="RuleBase" id="RU368066"/>
    </source>
</evidence>
<protein>
    <recommendedName>
        <fullName evidence="6">Choline transporter-like protein</fullName>
    </recommendedName>
</protein>
<feature type="transmembrane region" description="Helical" evidence="6">
    <location>
        <begin position="387"/>
        <end position="404"/>
    </location>
</feature>
<comment type="subcellular location">
    <subcellularLocation>
        <location evidence="6">Cell membrane</location>
        <topology evidence="6">Multi-pass membrane protein</topology>
    </subcellularLocation>
    <subcellularLocation>
        <location evidence="1">Membrane</location>
        <topology evidence="1">Multi-pass membrane protein</topology>
    </subcellularLocation>
</comment>
<evidence type="ECO:0000256" key="1">
    <source>
        <dbReference type="ARBA" id="ARBA00004141"/>
    </source>
</evidence>
<feature type="transmembrane region" description="Helical" evidence="6">
    <location>
        <begin position="235"/>
        <end position="258"/>
    </location>
</feature>
<comment type="function">
    <text evidence="6">Choline transporter.</text>
</comment>
<feature type="transmembrane region" description="Helical" evidence="6">
    <location>
        <begin position="486"/>
        <end position="508"/>
    </location>
</feature>
<dbReference type="Proteomes" id="UP000660262">
    <property type="component" value="Unassembled WGS sequence"/>
</dbReference>
<dbReference type="EMBL" id="HBDW01000117">
    <property type="protein sequence ID" value="CAD8216629.1"/>
    <property type="molecule type" value="Transcribed_RNA"/>
</dbReference>
<evidence type="ECO:0000313" key="8">
    <source>
        <dbReference type="EMBL" id="CAD8216629.1"/>
    </source>
</evidence>